<dbReference type="RefSeq" id="WP_379582092.1">
    <property type="nucleotide sequence ID" value="NZ_JBHUFV010000090.1"/>
</dbReference>
<keyword evidence="2" id="KW-1185">Reference proteome</keyword>
<dbReference type="Proteomes" id="UP001597368">
    <property type="component" value="Unassembled WGS sequence"/>
</dbReference>
<dbReference type="InterPro" id="IPR004981">
    <property type="entry name" value="Trp_2_3_dOase"/>
</dbReference>
<dbReference type="PANTHER" id="PTHR10138:SF0">
    <property type="entry name" value="TRYPTOPHAN 2,3-DIOXYGENASE"/>
    <property type="match status" value="1"/>
</dbReference>
<evidence type="ECO:0000313" key="2">
    <source>
        <dbReference type="Proteomes" id="UP001597368"/>
    </source>
</evidence>
<dbReference type="EMBL" id="JBHUFV010000090">
    <property type="protein sequence ID" value="MFD1939635.1"/>
    <property type="molecule type" value="Genomic_DNA"/>
</dbReference>
<reference evidence="2" key="1">
    <citation type="journal article" date="2019" name="Int. J. Syst. Evol. Microbiol.">
        <title>The Global Catalogue of Microorganisms (GCM) 10K type strain sequencing project: providing services to taxonomists for standard genome sequencing and annotation.</title>
        <authorList>
            <consortium name="The Broad Institute Genomics Platform"/>
            <consortium name="The Broad Institute Genome Sequencing Center for Infectious Disease"/>
            <person name="Wu L."/>
            <person name="Ma J."/>
        </authorList>
    </citation>
    <scope>NUCLEOTIDE SEQUENCE [LARGE SCALE GENOMIC DNA]</scope>
    <source>
        <strain evidence="2">ICMP 6774ER</strain>
    </source>
</reference>
<name>A0ABW4TCD6_9ACTN</name>
<evidence type="ECO:0000313" key="1">
    <source>
        <dbReference type="EMBL" id="MFD1939635.1"/>
    </source>
</evidence>
<dbReference type="SUPFAM" id="SSF140959">
    <property type="entry name" value="Indolic compounds 2,3-dioxygenase-like"/>
    <property type="match status" value="1"/>
</dbReference>
<comment type="caution">
    <text evidence="1">The sequence shown here is derived from an EMBL/GenBank/DDBJ whole genome shotgun (WGS) entry which is preliminary data.</text>
</comment>
<protein>
    <submittedName>
        <fullName evidence="1">Tryptophan 2,3-dioxygenase family protein</fullName>
    </submittedName>
</protein>
<dbReference type="InterPro" id="IPR037217">
    <property type="entry name" value="Trp/Indoleamine_2_3_dOase-like"/>
</dbReference>
<accession>A0ABW4TCD6</accession>
<dbReference type="Gene3D" id="1.20.58.480">
    <property type="match status" value="1"/>
</dbReference>
<dbReference type="Pfam" id="PF03301">
    <property type="entry name" value="Trp_dioxygenase"/>
    <property type="match status" value="1"/>
</dbReference>
<gene>
    <name evidence="1" type="ORF">ACFSKW_50070</name>
</gene>
<sequence length="428" mass="47324">MTDRKHACGAAMRLRRDSRASRLQPADGQAAGVDGMSLARVVTDQVRREGKHFLPECFLGQLAAVRAQHTGLDPFLDAFLDCVLDKYEDRFWNRTYLALPLLELLQDERYGGLSPARLSTLLVSDVVRFEIEAATGSSESWGQDRPDAMTLRKRLRHALRFMADDLEAAPADGPPGRTLLTMTESGPEDLLDHLPRPPATGAGQWFDVTVLPVYLLHDEYFFIRVLQTHEMIFTAIGSDLRAAIGALRDGRLDACVARVDHAVAVFERAASLFRMVATMRPEHFSGFRQFTQGASAIQSEQYKRFEILCGPPDAARLRSAAFTSVPVVRAEAEGHHDSLTGVYLELRGEAGFSPAAWAALDAALGRLEAIHQRWKSTHRTLAVRMLGDARGSGDTAGVPYLTQCLGNRLFGRLGEASGLDRQRNGQWR</sequence>
<organism evidence="1 2">
    <name type="scientific">Nonomuraea mangrovi</name>
    <dbReference type="NCBI Taxonomy" id="2316207"/>
    <lineage>
        <taxon>Bacteria</taxon>
        <taxon>Bacillati</taxon>
        <taxon>Actinomycetota</taxon>
        <taxon>Actinomycetes</taxon>
        <taxon>Streptosporangiales</taxon>
        <taxon>Streptosporangiaceae</taxon>
        <taxon>Nonomuraea</taxon>
    </lineage>
</organism>
<dbReference type="PANTHER" id="PTHR10138">
    <property type="entry name" value="TRYPTOPHAN 2,3-DIOXYGENASE"/>
    <property type="match status" value="1"/>
</dbReference>
<proteinExistence type="predicted"/>